<dbReference type="PROSITE" id="PS50863">
    <property type="entry name" value="B3"/>
    <property type="match status" value="1"/>
</dbReference>
<dbReference type="GO" id="GO:0003677">
    <property type="term" value="F:DNA binding"/>
    <property type="evidence" value="ECO:0007669"/>
    <property type="project" value="UniProtKB-KW"/>
</dbReference>
<feature type="domain" description="TF-B3" evidence="6">
    <location>
        <begin position="7"/>
        <end position="107"/>
    </location>
</feature>
<dbReference type="CDD" id="cd10017">
    <property type="entry name" value="B3_DNA"/>
    <property type="match status" value="1"/>
</dbReference>
<comment type="subcellular location">
    <subcellularLocation>
        <location evidence="1">Nucleus</location>
    </subcellularLocation>
</comment>
<dbReference type="GO" id="GO:0006355">
    <property type="term" value="P:regulation of DNA-templated transcription"/>
    <property type="evidence" value="ECO:0007669"/>
    <property type="project" value="InterPro"/>
</dbReference>
<evidence type="ECO:0000256" key="3">
    <source>
        <dbReference type="ARBA" id="ARBA00023125"/>
    </source>
</evidence>
<evidence type="ECO:0000256" key="1">
    <source>
        <dbReference type="ARBA" id="ARBA00004123"/>
    </source>
</evidence>
<comment type="caution">
    <text evidence="7">The sequence shown here is derived from an EMBL/GenBank/DDBJ whole genome shotgun (WGS) entry which is preliminary data.</text>
</comment>
<dbReference type="InterPro" id="IPR015300">
    <property type="entry name" value="DNA-bd_pseudobarrel_sf"/>
</dbReference>
<dbReference type="PANTHER" id="PTHR31384">
    <property type="entry name" value="AUXIN RESPONSE FACTOR 4-RELATED"/>
    <property type="match status" value="1"/>
</dbReference>
<dbReference type="GO" id="GO:0009725">
    <property type="term" value="P:response to hormone"/>
    <property type="evidence" value="ECO:0007669"/>
    <property type="project" value="InterPro"/>
</dbReference>
<reference evidence="7" key="2">
    <citation type="submission" date="2020-06" db="EMBL/GenBank/DDBJ databases">
        <title>Helianthus annuus Genome sequencing and assembly Release 2.</title>
        <authorList>
            <person name="Gouzy J."/>
            <person name="Langlade N."/>
            <person name="Munos S."/>
        </authorList>
    </citation>
    <scope>NUCLEOTIDE SEQUENCE</scope>
    <source>
        <tissue evidence="7">Leaves</tissue>
    </source>
</reference>
<keyword evidence="4" id="KW-0804">Transcription</keyword>
<dbReference type="Proteomes" id="UP000215914">
    <property type="component" value="Unassembled WGS sequence"/>
</dbReference>
<dbReference type="GO" id="GO:0005634">
    <property type="term" value="C:nucleus"/>
    <property type="evidence" value="ECO:0007669"/>
    <property type="project" value="UniProtKB-SubCell"/>
</dbReference>
<evidence type="ECO:0000259" key="6">
    <source>
        <dbReference type="PROSITE" id="PS50863"/>
    </source>
</evidence>
<dbReference type="Pfam" id="PF02362">
    <property type="entry name" value="B3"/>
    <property type="match status" value="1"/>
</dbReference>
<keyword evidence="2" id="KW-0805">Transcription regulation</keyword>
<keyword evidence="3" id="KW-0238">DNA-binding</keyword>
<dbReference type="InterPro" id="IPR044835">
    <property type="entry name" value="ARF_plant"/>
</dbReference>
<dbReference type="PANTHER" id="PTHR31384:SF184">
    <property type="entry name" value="AUXIN RESPONSE FACTOR"/>
    <property type="match status" value="1"/>
</dbReference>
<dbReference type="SMART" id="SM01019">
    <property type="entry name" value="B3"/>
    <property type="match status" value="1"/>
</dbReference>
<evidence type="ECO:0000256" key="4">
    <source>
        <dbReference type="ARBA" id="ARBA00023163"/>
    </source>
</evidence>
<keyword evidence="5" id="KW-0539">Nucleus</keyword>
<name>A0A9K3J5Z3_HELAN</name>
<evidence type="ECO:0000256" key="5">
    <source>
        <dbReference type="ARBA" id="ARBA00023242"/>
    </source>
</evidence>
<reference evidence="7" key="1">
    <citation type="journal article" date="2017" name="Nature">
        <title>The sunflower genome provides insights into oil metabolism, flowering and Asterid evolution.</title>
        <authorList>
            <person name="Badouin H."/>
            <person name="Gouzy J."/>
            <person name="Grassa C.J."/>
            <person name="Murat F."/>
            <person name="Staton S.E."/>
            <person name="Cottret L."/>
            <person name="Lelandais-Briere C."/>
            <person name="Owens G.L."/>
            <person name="Carrere S."/>
            <person name="Mayjonade B."/>
            <person name="Legrand L."/>
            <person name="Gill N."/>
            <person name="Kane N.C."/>
            <person name="Bowers J.E."/>
            <person name="Hubner S."/>
            <person name="Bellec A."/>
            <person name="Berard A."/>
            <person name="Berges H."/>
            <person name="Blanchet N."/>
            <person name="Boniface M.C."/>
            <person name="Brunel D."/>
            <person name="Catrice O."/>
            <person name="Chaidir N."/>
            <person name="Claudel C."/>
            <person name="Donnadieu C."/>
            <person name="Faraut T."/>
            <person name="Fievet G."/>
            <person name="Helmstetter N."/>
            <person name="King M."/>
            <person name="Knapp S.J."/>
            <person name="Lai Z."/>
            <person name="Le Paslier M.C."/>
            <person name="Lippi Y."/>
            <person name="Lorenzon L."/>
            <person name="Mandel J.R."/>
            <person name="Marage G."/>
            <person name="Marchand G."/>
            <person name="Marquand E."/>
            <person name="Bret-Mestries E."/>
            <person name="Morien E."/>
            <person name="Nambeesan S."/>
            <person name="Nguyen T."/>
            <person name="Pegot-Espagnet P."/>
            <person name="Pouilly N."/>
            <person name="Raftis F."/>
            <person name="Sallet E."/>
            <person name="Schiex T."/>
            <person name="Thomas J."/>
            <person name="Vandecasteele C."/>
            <person name="Vares D."/>
            <person name="Vear F."/>
            <person name="Vautrin S."/>
            <person name="Crespi M."/>
            <person name="Mangin B."/>
            <person name="Burke J.M."/>
            <person name="Salse J."/>
            <person name="Munos S."/>
            <person name="Vincourt P."/>
            <person name="Rieseberg L.H."/>
            <person name="Langlade N.B."/>
        </authorList>
    </citation>
    <scope>NUCLEOTIDE SEQUENCE</scope>
    <source>
        <tissue evidence="7">Leaves</tissue>
    </source>
</reference>
<dbReference type="AlphaFoldDB" id="A0A9K3J5Z3"/>
<organism evidence="7 8">
    <name type="scientific">Helianthus annuus</name>
    <name type="common">Common sunflower</name>
    <dbReference type="NCBI Taxonomy" id="4232"/>
    <lineage>
        <taxon>Eukaryota</taxon>
        <taxon>Viridiplantae</taxon>
        <taxon>Streptophyta</taxon>
        <taxon>Embryophyta</taxon>
        <taxon>Tracheophyta</taxon>
        <taxon>Spermatophyta</taxon>
        <taxon>Magnoliopsida</taxon>
        <taxon>eudicotyledons</taxon>
        <taxon>Gunneridae</taxon>
        <taxon>Pentapetalae</taxon>
        <taxon>asterids</taxon>
        <taxon>campanulids</taxon>
        <taxon>Asterales</taxon>
        <taxon>Asteraceae</taxon>
        <taxon>Asteroideae</taxon>
        <taxon>Heliantheae alliance</taxon>
        <taxon>Heliantheae</taxon>
        <taxon>Helianthus</taxon>
    </lineage>
</organism>
<dbReference type="SUPFAM" id="SSF101936">
    <property type="entry name" value="DNA-binding pseudobarrel domain"/>
    <property type="match status" value="1"/>
</dbReference>
<accession>A0A9K3J5Z3</accession>
<evidence type="ECO:0000313" key="8">
    <source>
        <dbReference type="Proteomes" id="UP000215914"/>
    </source>
</evidence>
<dbReference type="Gramene" id="mRNA:HanXRQr2_Chr04g0151541">
    <property type="protein sequence ID" value="CDS:HanXRQr2_Chr04g0151541.1"/>
    <property type="gene ID" value="HanXRQr2_Chr04g0151541"/>
</dbReference>
<keyword evidence="8" id="KW-1185">Reference proteome</keyword>
<evidence type="ECO:0000313" key="7">
    <source>
        <dbReference type="EMBL" id="KAF5808967.1"/>
    </source>
</evidence>
<dbReference type="Gene3D" id="2.40.330.10">
    <property type="entry name" value="DNA-binding pseudobarrel domain"/>
    <property type="match status" value="1"/>
</dbReference>
<sequence length="140" mass="16059">MRKSRIVKRIKTQMSKFKSRKMKLRKHFKKSINGDYTAEPPVQNIVAKDVHGKLWKFQHIYRGTPRRHLLTTGWSNFVNQKTLVAGDLIVFLRADNGDFCVGIRRAKRDFGRGFVESNCSWWNAAISGFGNSGKVSDTGK</sequence>
<protein>
    <submittedName>
        <fullName evidence="7">Transcription factor B3-Domain family</fullName>
    </submittedName>
</protein>
<dbReference type="EMBL" id="MNCJ02000319">
    <property type="protein sequence ID" value="KAF5808967.1"/>
    <property type="molecule type" value="Genomic_DNA"/>
</dbReference>
<proteinExistence type="predicted"/>
<gene>
    <name evidence="7" type="ORF">HanXRQr2_Chr04g0151541</name>
</gene>
<evidence type="ECO:0000256" key="2">
    <source>
        <dbReference type="ARBA" id="ARBA00023015"/>
    </source>
</evidence>
<dbReference type="InterPro" id="IPR003340">
    <property type="entry name" value="B3_DNA-bd"/>
</dbReference>